<dbReference type="InterPro" id="IPR043129">
    <property type="entry name" value="ATPase_NBD"/>
</dbReference>
<evidence type="ECO:0000313" key="5">
    <source>
        <dbReference type="Proteomes" id="UP000585327"/>
    </source>
</evidence>
<dbReference type="Gene3D" id="3.40.367.20">
    <property type="match status" value="1"/>
</dbReference>
<protein>
    <submittedName>
        <fullName evidence="4">ROK family protein</fullName>
    </submittedName>
</protein>
<dbReference type="AlphaFoldDB" id="A0A838YJ04"/>
<evidence type="ECO:0000313" key="4">
    <source>
        <dbReference type="EMBL" id="MBA4724324.1"/>
    </source>
</evidence>
<organism evidence="4 5">
    <name type="scientific">SAR86 cluster bacterium</name>
    <dbReference type="NCBI Taxonomy" id="2030880"/>
    <lineage>
        <taxon>Bacteria</taxon>
        <taxon>Pseudomonadati</taxon>
        <taxon>Pseudomonadota</taxon>
        <taxon>Gammaproteobacteria</taxon>
        <taxon>SAR86 cluster</taxon>
    </lineage>
</organism>
<evidence type="ECO:0000256" key="1">
    <source>
        <dbReference type="ARBA" id="ARBA00022679"/>
    </source>
</evidence>
<name>A0A838YJ04_9GAMM</name>
<dbReference type="PANTHER" id="PTHR47690">
    <property type="entry name" value="GLUCOKINASE"/>
    <property type="match status" value="1"/>
</dbReference>
<evidence type="ECO:0000256" key="3">
    <source>
        <dbReference type="RuleBase" id="RU004046"/>
    </source>
</evidence>
<reference evidence="4 5" key="1">
    <citation type="submission" date="2020-06" db="EMBL/GenBank/DDBJ databases">
        <title>Dysbiosis in marine aquaculture revealed through microbiome analysis: reverse ecology for environmental sustainability.</title>
        <authorList>
            <person name="Haro-Moreno J.M."/>
            <person name="Coutinho F.H."/>
            <person name="Zaragoza-Solas A."/>
            <person name="Picazo A."/>
            <person name="Almagro-Moreno S."/>
            <person name="Lopez-Perez M."/>
        </authorList>
    </citation>
    <scope>NUCLEOTIDE SEQUENCE [LARGE SCALE GENOMIC DNA]</scope>
    <source>
        <strain evidence="4">MCMED-G42</strain>
    </source>
</reference>
<dbReference type="EMBL" id="JACETM010000045">
    <property type="protein sequence ID" value="MBA4724324.1"/>
    <property type="molecule type" value="Genomic_DNA"/>
</dbReference>
<dbReference type="InterPro" id="IPR050201">
    <property type="entry name" value="Bacterial_glucokinase"/>
</dbReference>
<dbReference type="InterPro" id="IPR003836">
    <property type="entry name" value="Glucokinase"/>
</dbReference>
<comment type="similarity">
    <text evidence="3">Belongs to the bacterial glucokinase family.</text>
</comment>
<dbReference type="GO" id="GO:0005524">
    <property type="term" value="F:ATP binding"/>
    <property type="evidence" value="ECO:0007669"/>
    <property type="project" value="InterPro"/>
</dbReference>
<gene>
    <name evidence="4" type="ORF">H2021_03800</name>
</gene>
<dbReference type="CDD" id="cd24008">
    <property type="entry name" value="ASKHA_NBD_GLK"/>
    <property type="match status" value="1"/>
</dbReference>
<keyword evidence="1" id="KW-0808">Transferase</keyword>
<keyword evidence="2" id="KW-0418">Kinase</keyword>
<dbReference type="GO" id="GO:0006096">
    <property type="term" value="P:glycolytic process"/>
    <property type="evidence" value="ECO:0007669"/>
    <property type="project" value="InterPro"/>
</dbReference>
<dbReference type="Proteomes" id="UP000585327">
    <property type="component" value="Unassembled WGS sequence"/>
</dbReference>
<comment type="caution">
    <text evidence="4">The sequence shown here is derived from an EMBL/GenBank/DDBJ whole genome shotgun (WGS) entry which is preliminary data.</text>
</comment>
<dbReference type="Pfam" id="PF02685">
    <property type="entry name" value="Glucokinase"/>
    <property type="match status" value="1"/>
</dbReference>
<accession>A0A838YJ04</accession>
<sequence length="304" mass="33209">MNKILLLDLGGTNLRYALSEEGSAEVMDTKKIALDTISNFDDFIEDLIKKFNIHSMIISAAGPKVNGVISMTNRDLVIDEKALKVKFNLHKCFLLNDWESIGYSLSNIQDVEIELIKKGNPFNSNTFFIGPGTGLGAALKVQNGQVIPTEIGNTTGLTGSLLNNYLIDDSPSKFVTLEDVVSGSAISSIYEYKTGNSITSEGVVKLLKEGDKDAESVIAGFTKSLAEVISDMALTFIAGNGVYIAGGLMRTIVEFMNKDLFIEHFIGSKKGIHLELLEKMPIGMINREHACLQGNLNFYNLNIK</sequence>
<dbReference type="GO" id="GO:0005536">
    <property type="term" value="F:D-glucose binding"/>
    <property type="evidence" value="ECO:0007669"/>
    <property type="project" value="InterPro"/>
</dbReference>
<evidence type="ECO:0000256" key="2">
    <source>
        <dbReference type="ARBA" id="ARBA00022777"/>
    </source>
</evidence>
<dbReference type="GO" id="GO:0004340">
    <property type="term" value="F:glucokinase activity"/>
    <property type="evidence" value="ECO:0007669"/>
    <property type="project" value="InterPro"/>
</dbReference>
<dbReference type="PANTHER" id="PTHR47690:SF1">
    <property type="entry name" value="GLUCOKINASE"/>
    <property type="match status" value="1"/>
</dbReference>
<dbReference type="Gene3D" id="3.30.420.40">
    <property type="match status" value="1"/>
</dbReference>
<proteinExistence type="inferred from homology"/>
<dbReference type="GO" id="GO:0005829">
    <property type="term" value="C:cytosol"/>
    <property type="evidence" value="ECO:0007669"/>
    <property type="project" value="TreeGrafter"/>
</dbReference>
<dbReference type="SUPFAM" id="SSF53067">
    <property type="entry name" value="Actin-like ATPase domain"/>
    <property type="match status" value="1"/>
</dbReference>